<reference evidence="2" key="1">
    <citation type="submission" date="2021-01" db="EMBL/GenBank/DDBJ databases">
        <title>Whole genome shotgun sequence of Planosporangium flavigriseum NBRC 105377.</title>
        <authorList>
            <person name="Komaki H."/>
            <person name="Tamura T."/>
        </authorList>
    </citation>
    <scope>NUCLEOTIDE SEQUENCE</scope>
    <source>
        <strain evidence="2">NBRC 105377</strain>
    </source>
</reference>
<feature type="region of interest" description="Disordered" evidence="1">
    <location>
        <begin position="40"/>
        <end position="72"/>
    </location>
</feature>
<dbReference type="Gene3D" id="3.40.710.10">
    <property type="entry name" value="DD-peptidase/beta-lactamase superfamily"/>
    <property type="match status" value="1"/>
</dbReference>
<dbReference type="GO" id="GO:0030655">
    <property type="term" value="P:beta-lactam antibiotic catabolic process"/>
    <property type="evidence" value="ECO:0007669"/>
    <property type="project" value="InterPro"/>
</dbReference>
<evidence type="ECO:0000313" key="2">
    <source>
        <dbReference type="EMBL" id="GIG72719.1"/>
    </source>
</evidence>
<feature type="compositionally biased region" description="Low complexity" evidence="1">
    <location>
        <begin position="53"/>
        <end position="72"/>
    </location>
</feature>
<organism evidence="2 3">
    <name type="scientific">Planosporangium flavigriseum</name>
    <dbReference type="NCBI Taxonomy" id="373681"/>
    <lineage>
        <taxon>Bacteria</taxon>
        <taxon>Bacillati</taxon>
        <taxon>Actinomycetota</taxon>
        <taxon>Actinomycetes</taxon>
        <taxon>Micromonosporales</taxon>
        <taxon>Micromonosporaceae</taxon>
        <taxon>Planosporangium</taxon>
    </lineage>
</organism>
<dbReference type="GO" id="GO:0008800">
    <property type="term" value="F:beta-lactamase activity"/>
    <property type="evidence" value="ECO:0007669"/>
    <property type="project" value="InterPro"/>
</dbReference>
<dbReference type="InterPro" id="IPR012338">
    <property type="entry name" value="Beta-lactam/transpept-like"/>
</dbReference>
<dbReference type="PANTHER" id="PTHR35333:SF3">
    <property type="entry name" value="BETA-LACTAMASE-TYPE TRANSPEPTIDASE FOLD CONTAINING PROTEIN"/>
    <property type="match status" value="1"/>
</dbReference>
<comment type="caution">
    <text evidence="2">The sequence shown here is derived from an EMBL/GenBank/DDBJ whole genome shotgun (WGS) entry which is preliminary data.</text>
</comment>
<dbReference type="EMBL" id="BONU01000005">
    <property type="protein sequence ID" value="GIG72719.1"/>
    <property type="molecule type" value="Genomic_DNA"/>
</dbReference>
<gene>
    <name evidence="2" type="ORF">Pfl04_11230</name>
</gene>
<evidence type="ECO:0000313" key="3">
    <source>
        <dbReference type="Proteomes" id="UP000653674"/>
    </source>
</evidence>
<dbReference type="InterPro" id="IPR000871">
    <property type="entry name" value="Beta-lactam_class-A"/>
</dbReference>
<dbReference type="PANTHER" id="PTHR35333">
    <property type="entry name" value="BETA-LACTAMASE"/>
    <property type="match status" value="1"/>
</dbReference>
<dbReference type="Proteomes" id="UP000653674">
    <property type="component" value="Unassembled WGS sequence"/>
</dbReference>
<proteinExistence type="predicted"/>
<name>A0A8J3LJX4_9ACTN</name>
<dbReference type="GO" id="GO:0046677">
    <property type="term" value="P:response to antibiotic"/>
    <property type="evidence" value="ECO:0007669"/>
    <property type="project" value="InterPro"/>
</dbReference>
<dbReference type="SUPFAM" id="SSF56601">
    <property type="entry name" value="beta-lactamase/transpeptidase-like"/>
    <property type="match status" value="1"/>
</dbReference>
<evidence type="ECO:0008006" key="4">
    <source>
        <dbReference type="Google" id="ProtNLM"/>
    </source>
</evidence>
<protein>
    <recommendedName>
        <fullName evidence="4">Beta-lactamase class A</fullName>
    </recommendedName>
</protein>
<sequence length="330" mass="35625">MSVPGTVPWIMRTRLLAAALAALLLLASCGRDRVVITTTSDWSPAPAAPDPPATRSAGPAAPPAGLMAADSAPPACPDGWDCAQQARFDATAAYAAKRRGRMGLVMRDRETGAIWRTGATAEPMWTGSTIKVAIATTLLERHRAGDIHLTETDRQVMSDMLRMSSNDATDALWDRYDGPQLLDGFRTRYGMGSLSVVDGRETYWRNLRCTAEDLEHLMTYILSDRLYAADRAYLVDTLRGVADNQHWGVWAAGPQLRPGNKDGWAVKPDPGGEHWVTHTAGFAGPRERYVVVVMYSLPPGGTLDEGVHAVSDAVATLFGARTPAKVSLPT</sequence>
<dbReference type="AlphaFoldDB" id="A0A8J3LJX4"/>
<keyword evidence="3" id="KW-1185">Reference proteome</keyword>
<evidence type="ECO:0000256" key="1">
    <source>
        <dbReference type="SAM" id="MobiDB-lite"/>
    </source>
</evidence>
<accession>A0A8J3LJX4</accession>